<gene>
    <name evidence="10" type="ORF">ABXZ32_04505</name>
</gene>
<comment type="similarity">
    <text evidence="2">Belongs to the UPF0702 family.</text>
</comment>
<protein>
    <submittedName>
        <fullName evidence="10">YetF domain-containing protein</fullName>
    </submittedName>
</protein>
<evidence type="ECO:0000256" key="5">
    <source>
        <dbReference type="ARBA" id="ARBA00022989"/>
    </source>
</evidence>
<dbReference type="Gene3D" id="3.30.240.20">
    <property type="entry name" value="bsu07140 like domains"/>
    <property type="match status" value="1"/>
</dbReference>
<organism evidence="10 11">
    <name type="scientific">Sediminicola luteus</name>
    <dbReference type="NCBI Taxonomy" id="319238"/>
    <lineage>
        <taxon>Bacteria</taxon>
        <taxon>Pseudomonadati</taxon>
        <taxon>Bacteroidota</taxon>
        <taxon>Flavobacteriia</taxon>
        <taxon>Flavobacteriales</taxon>
        <taxon>Flavobacteriaceae</taxon>
        <taxon>Sediminicola</taxon>
    </lineage>
</organism>
<evidence type="ECO:0000256" key="6">
    <source>
        <dbReference type="ARBA" id="ARBA00023136"/>
    </source>
</evidence>
<dbReference type="Proteomes" id="UP001549773">
    <property type="component" value="Unassembled WGS sequence"/>
</dbReference>
<evidence type="ECO:0000256" key="7">
    <source>
        <dbReference type="SAM" id="Phobius"/>
    </source>
</evidence>
<evidence type="ECO:0000256" key="4">
    <source>
        <dbReference type="ARBA" id="ARBA00022692"/>
    </source>
</evidence>
<sequence>MGKWFLSNSNTLGYIVLSAIGIYIAVILLTRIFGKRSFSKMSSFDFAGTIAIGSIIASTLLSSTVSLLEGIVGLSAVYLLQGLVAFARKSKSFRAMVDNAPLLLMDGKDILWDNLKKANVTENDLRAKLREANVIDLDEVFAVVFETTGDISVLHSEQSNKKLESWLLKGVKGH</sequence>
<reference evidence="10 11" key="1">
    <citation type="submission" date="2024-07" db="EMBL/GenBank/DDBJ databases">
        <title>The genome sequence of type strain Sediminicola luteus GDMCC 1.2596T.</title>
        <authorList>
            <person name="Liu Y."/>
        </authorList>
    </citation>
    <scope>NUCLEOTIDE SEQUENCE [LARGE SCALE GENOMIC DNA]</scope>
    <source>
        <strain evidence="10 11">GDMCC 1.2596</strain>
    </source>
</reference>
<proteinExistence type="inferred from homology"/>
<evidence type="ECO:0000259" key="8">
    <source>
        <dbReference type="Pfam" id="PF04239"/>
    </source>
</evidence>
<dbReference type="InterPro" id="IPR023090">
    <property type="entry name" value="UPF0702_alpha/beta_dom_sf"/>
</dbReference>
<evidence type="ECO:0000259" key="9">
    <source>
        <dbReference type="Pfam" id="PF20730"/>
    </source>
</evidence>
<dbReference type="RefSeq" id="WP_354617478.1">
    <property type="nucleotide sequence ID" value="NZ_JBEWYP010000002.1"/>
</dbReference>
<feature type="transmembrane region" description="Helical" evidence="7">
    <location>
        <begin position="12"/>
        <end position="32"/>
    </location>
</feature>
<accession>A0ABV2TTP4</accession>
<dbReference type="EMBL" id="JBEWYP010000002">
    <property type="protein sequence ID" value="MET7028642.1"/>
    <property type="molecule type" value="Genomic_DNA"/>
</dbReference>
<evidence type="ECO:0000313" key="11">
    <source>
        <dbReference type="Proteomes" id="UP001549773"/>
    </source>
</evidence>
<dbReference type="PANTHER" id="PTHR34582">
    <property type="entry name" value="UPF0702 TRANSMEMBRANE PROTEIN YCAP"/>
    <property type="match status" value="1"/>
</dbReference>
<dbReference type="Pfam" id="PF20730">
    <property type="entry name" value="YetF_N"/>
    <property type="match status" value="1"/>
</dbReference>
<keyword evidence="3" id="KW-1003">Cell membrane</keyword>
<evidence type="ECO:0000313" key="10">
    <source>
        <dbReference type="EMBL" id="MET7028642.1"/>
    </source>
</evidence>
<name>A0ABV2TTP4_9FLAO</name>
<evidence type="ECO:0000256" key="3">
    <source>
        <dbReference type="ARBA" id="ARBA00022475"/>
    </source>
</evidence>
<keyword evidence="5 7" id="KW-1133">Transmembrane helix</keyword>
<evidence type="ECO:0000256" key="2">
    <source>
        <dbReference type="ARBA" id="ARBA00006448"/>
    </source>
</evidence>
<feature type="domain" description="YetF-like N-terminal transmembrane" evidence="9">
    <location>
        <begin position="24"/>
        <end position="81"/>
    </location>
</feature>
<comment type="subcellular location">
    <subcellularLocation>
        <location evidence="1">Cell membrane</location>
        <topology evidence="1">Multi-pass membrane protein</topology>
    </subcellularLocation>
</comment>
<keyword evidence="4 7" id="KW-0812">Transmembrane</keyword>
<keyword evidence="11" id="KW-1185">Reference proteome</keyword>
<dbReference type="Pfam" id="PF04239">
    <property type="entry name" value="DUF421"/>
    <property type="match status" value="1"/>
</dbReference>
<evidence type="ECO:0000256" key="1">
    <source>
        <dbReference type="ARBA" id="ARBA00004651"/>
    </source>
</evidence>
<feature type="transmembrane region" description="Helical" evidence="7">
    <location>
        <begin position="67"/>
        <end position="87"/>
    </location>
</feature>
<dbReference type="InterPro" id="IPR048454">
    <property type="entry name" value="YetF_N"/>
</dbReference>
<feature type="domain" description="YetF C-terminal" evidence="8">
    <location>
        <begin position="89"/>
        <end position="165"/>
    </location>
</feature>
<dbReference type="PANTHER" id="PTHR34582:SF6">
    <property type="entry name" value="UPF0702 TRANSMEMBRANE PROTEIN YCAP"/>
    <property type="match status" value="1"/>
</dbReference>
<comment type="caution">
    <text evidence="10">The sequence shown here is derived from an EMBL/GenBank/DDBJ whole genome shotgun (WGS) entry which is preliminary data.</text>
</comment>
<dbReference type="InterPro" id="IPR007353">
    <property type="entry name" value="DUF421"/>
</dbReference>
<keyword evidence="6 7" id="KW-0472">Membrane</keyword>